<evidence type="ECO:0008006" key="3">
    <source>
        <dbReference type="Google" id="ProtNLM"/>
    </source>
</evidence>
<evidence type="ECO:0000313" key="1">
    <source>
        <dbReference type="EMBL" id="KDO14498.1"/>
    </source>
</evidence>
<proteinExistence type="predicted"/>
<comment type="caution">
    <text evidence="1">The sequence shown here is derived from an EMBL/GenBank/DDBJ whole genome shotgun (WGS) entry which is preliminary data.</text>
</comment>
<sequence length="165" mass="19274">MDLQQCWNAFLHAQQLLKQGHWPQAHQLLDDVLHFMPHHIQSAAYDRNETKPCQMAYMLTGLRDAAIAQSEILNNMGQYQRAFDVLNQAYALLQFLSIEEVELMQRVNPTLCQISDHLLLHLNAFCYAQRSAEWQLEYQHVEKAHFYFNQLRSSLALFALSPVMN</sequence>
<gene>
    <name evidence="1" type="ORF">DP83_02115</name>
</gene>
<dbReference type="EMBL" id="JJMN01000046">
    <property type="protein sequence ID" value="KDO14498.1"/>
    <property type="molecule type" value="Genomic_DNA"/>
</dbReference>
<dbReference type="Proteomes" id="UP000027331">
    <property type="component" value="Unassembled WGS sequence"/>
</dbReference>
<name>A0ABR4RXN9_VIBMT</name>
<protein>
    <recommendedName>
        <fullName evidence="3">Tetratricopeptide repeat protein</fullName>
    </recommendedName>
</protein>
<evidence type="ECO:0000313" key="2">
    <source>
        <dbReference type="Proteomes" id="UP000027331"/>
    </source>
</evidence>
<accession>A0ABR4RXN9</accession>
<organism evidence="1 2">
    <name type="scientific">Vibrio metoecus</name>
    <dbReference type="NCBI Taxonomy" id="1481663"/>
    <lineage>
        <taxon>Bacteria</taxon>
        <taxon>Pseudomonadati</taxon>
        <taxon>Pseudomonadota</taxon>
        <taxon>Gammaproteobacteria</taxon>
        <taxon>Vibrionales</taxon>
        <taxon>Vibrionaceae</taxon>
        <taxon>Vibrio</taxon>
    </lineage>
</organism>
<reference evidence="1 2" key="1">
    <citation type="submission" date="2014-04" db="EMBL/GenBank/DDBJ databases">
        <title>Vibrio metecus sp. nov., a close relative of Vibrio cholerae isolated from coastal brackish ponds and clinical specimens.</title>
        <authorList>
            <person name="Kirchberger P.C."/>
            <person name="Turnsek M."/>
            <person name="Hunt D.E."/>
            <person name="Haley B.J."/>
            <person name="Colwell R."/>
            <person name="Polz M.F."/>
            <person name="Tarr C.L."/>
            <person name="Boucher Y."/>
        </authorList>
    </citation>
    <scope>NUCLEOTIDE SEQUENCE [LARGE SCALE GENOMIC DNA]</scope>
    <source>
        <strain evidence="2">PPCK-2014</strain>
    </source>
</reference>
<keyword evidence="2" id="KW-1185">Reference proteome</keyword>